<dbReference type="InterPro" id="IPR003593">
    <property type="entry name" value="AAA+_ATPase"/>
</dbReference>
<protein>
    <submittedName>
        <fullName evidence="9">Dipeptide/oligopeptide/nickel ABC transporter ATP-binding protein</fullName>
    </submittedName>
</protein>
<dbReference type="EMBL" id="BMKB01000001">
    <property type="protein sequence ID" value="GGA36569.1"/>
    <property type="molecule type" value="Genomic_DNA"/>
</dbReference>
<evidence type="ECO:0000256" key="6">
    <source>
        <dbReference type="ARBA" id="ARBA00022840"/>
    </source>
</evidence>
<dbReference type="InterPro" id="IPR003439">
    <property type="entry name" value="ABC_transporter-like_ATP-bd"/>
</dbReference>
<dbReference type="Pfam" id="PF08352">
    <property type="entry name" value="oligo_HPY"/>
    <property type="match status" value="1"/>
</dbReference>
<comment type="similarity">
    <text evidence="2">Belongs to the ABC transporter superfamily.</text>
</comment>
<evidence type="ECO:0000256" key="3">
    <source>
        <dbReference type="ARBA" id="ARBA00022448"/>
    </source>
</evidence>
<evidence type="ECO:0000313" key="9">
    <source>
        <dbReference type="EMBL" id="GGA36569.1"/>
    </source>
</evidence>
<evidence type="ECO:0000256" key="1">
    <source>
        <dbReference type="ARBA" id="ARBA00004417"/>
    </source>
</evidence>
<keyword evidence="5" id="KW-0547">Nucleotide-binding</keyword>
<reference evidence="9 10" key="1">
    <citation type="journal article" date="2014" name="Int. J. Syst. Evol. Microbiol.">
        <title>Complete genome sequence of Corynebacterium casei LMG S-19264T (=DSM 44701T), isolated from a smear-ripened cheese.</title>
        <authorList>
            <consortium name="US DOE Joint Genome Institute (JGI-PGF)"/>
            <person name="Walter F."/>
            <person name="Albersmeier A."/>
            <person name="Kalinowski J."/>
            <person name="Ruckert C."/>
        </authorList>
    </citation>
    <scope>NUCLEOTIDE SEQUENCE [LARGE SCALE GENOMIC DNA]</scope>
    <source>
        <strain evidence="9 10">CGMCC 1.15896</strain>
    </source>
</reference>
<dbReference type="CDD" id="cd03257">
    <property type="entry name" value="ABC_NikE_OppD_transporters"/>
    <property type="match status" value="1"/>
</dbReference>
<keyword evidence="7" id="KW-0472">Membrane</keyword>
<evidence type="ECO:0000256" key="5">
    <source>
        <dbReference type="ARBA" id="ARBA00022741"/>
    </source>
</evidence>
<evidence type="ECO:0000256" key="7">
    <source>
        <dbReference type="ARBA" id="ARBA00023136"/>
    </source>
</evidence>
<dbReference type="InterPro" id="IPR027417">
    <property type="entry name" value="P-loop_NTPase"/>
</dbReference>
<dbReference type="InterPro" id="IPR017871">
    <property type="entry name" value="ABC_transporter-like_CS"/>
</dbReference>
<evidence type="ECO:0000259" key="8">
    <source>
        <dbReference type="PROSITE" id="PS50893"/>
    </source>
</evidence>
<gene>
    <name evidence="9" type="ORF">GCM10011499_02380</name>
</gene>
<keyword evidence="4" id="KW-1003">Cell membrane</keyword>
<name>A0A916R5C2_9HYPH</name>
<dbReference type="PANTHER" id="PTHR43297">
    <property type="entry name" value="OLIGOPEPTIDE TRANSPORT ATP-BINDING PROTEIN APPD"/>
    <property type="match status" value="1"/>
</dbReference>
<comment type="caution">
    <text evidence="9">The sequence shown here is derived from an EMBL/GenBank/DDBJ whole genome shotgun (WGS) entry which is preliminary data.</text>
</comment>
<sequence length="321" mass="34533">MTDTIAAPLLSIDNLTISVGSSAIVEDVSLQIGAGEMLGLVGESGCGKSVTALSIMRLLPEPPMQYRSGTIRLGELDMLALSEKQLRAIRGEDVAMIFQEPMTSLNPVLSIGDQLREMILLHRKVSNQEASTRAAQLLDRVGIPSARTALDRYPHQLSGGQRQRVMIAMALACDPRLLIADEPTTALDVTVQAQILDLIDDLRRETGMAVLLITHDLGVVSQYCDRVAVMYGGRIVEQAAAAELFANPRHRYTEALLATIPASNPPGTRLPAISGTVPPPGNRPAGCSFHPRCHAVIEPCTTTLPRLEGIPHATRCWNPAS</sequence>
<dbReference type="InterPro" id="IPR050388">
    <property type="entry name" value="ABC_Ni/Peptide_Import"/>
</dbReference>
<dbReference type="SUPFAM" id="SSF52540">
    <property type="entry name" value="P-loop containing nucleoside triphosphate hydrolases"/>
    <property type="match status" value="1"/>
</dbReference>
<dbReference type="GO" id="GO:0005524">
    <property type="term" value="F:ATP binding"/>
    <property type="evidence" value="ECO:0007669"/>
    <property type="project" value="UniProtKB-KW"/>
</dbReference>
<dbReference type="RefSeq" id="WP_244640558.1">
    <property type="nucleotide sequence ID" value="NZ_BMKB01000001.1"/>
</dbReference>
<dbReference type="AlphaFoldDB" id="A0A916R5C2"/>
<dbReference type="SMART" id="SM00382">
    <property type="entry name" value="AAA"/>
    <property type="match status" value="1"/>
</dbReference>
<dbReference type="Gene3D" id="3.40.50.300">
    <property type="entry name" value="P-loop containing nucleotide triphosphate hydrolases"/>
    <property type="match status" value="1"/>
</dbReference>
<evidence type="ECO:0000256" key="4">
    <source>
        <dbReference type="ARBA" id="ARBA00022475"/>
    </source>
</evidence>
<dbReference type="Proteomes" id="UP000596977">
    <property type="component" value="Unassembled WGS sequence"/>
</dbReference>
<proteinExistence type="inferred from homology"/>
<dbReference type="PROSITE" id="PS50893">
    <property type="entry name" value="ABC_TRANSPORTER_2"/>
    <property type="match status" value="1"/>
</dbReference>
<feature type="domain" description="ABC transporter" evidence="8">
    <location>
        <begin position="10"/>
        <end position="257"/>
    </location>
</feature>
<evidence type="ECO:0000313" key="10">
    <source>
        <dbReference type="Proteomes" id="UP000596977"/>
    </source>
</evidence>
<dbReference type="FunFam" id="3.40.50.300:FF:000016">
    <property type="entry name" value="Oligopeptide ABC transporter ATP-binding component"/>
    <property type="match status" value="1"/>
</dbReference>
<evidence type="ECO:0000256" key="2">
    <source>
        <dbReference type="ARBA" id="ARBA00005417"/>
    </source>
</evidence>
<keyword evidence="10" id="KW-1185">Reference proteome</keyword>
<dbReference type="GO" id="GO:0015833">
    <property type="term" value="P:peptide transport"/>
    <property type="evidence" value="ECO:0007669"/>
    <property type="project" value="InterPro"/>
</dbReference>
<dbReference type="GO" id="GO:0005886">
    <property type="term" value="C:plasma membrane"/>
    <property type="evidence" value="ECO:0007669"/>
    <property type="project" value="UniProtKB-SubCell"/>
</dbReference>
<accession>A0A916R5C2</accession>
<keyword evidence="6 9" id="KW-0067">ATP-binding</keyword>
<dbReference type="PANTHER" id="PTHR43297:SF2">
    <property type="entry name" value="DIPEPTIDE TRANSPORT ATP-BINDING PROTEIN DPPD"/>
    <property type="match status" value="1"/>
</dbReference>
<dbReference type="Pfam" id="PF00005">
    <property type="entry name" value="ABC_tran"/>
    <property type="match status" value="1"/>
</dbReference>
<comment type="subcellular location">
    <subcellularLocation>
        <location evidence="1">Cell inner membrane</location>
        <topology evidence="1">Peripheral membrane protein</topology>
    </subcellularLocation>
</comment>
<keyword evidence="3" id="KW-0813">Transport</keyword>
<dbReference type="InterPro" id="IPR013563">
    <property type="entry name" value="Oligopep_ABC_C"/>
</dbReference>
<organism evidence="9 10">
    <name type="scientific">Pelagibacterium lentulum</name>
    <dbReference type="NCBI Taxonomy" id="2029865"/>
    <lineage>
        <taxon>Bacteria</taxon>
        <taxon>Pseudomonadati</taxon>
        <taxon>Pseudomonadota</taxon>
        <taxon>Alphaproteobacteria</taxon>
        <taxon>Hyphomicrobiales</taxon>
        <taxon>Devosiaceae</taxon>
        <taxon>Pelagibacterium</taxon>
    </lineage>
</organism>
<dbReference type="GO" id="GO:0016887">
    <property type="term" value="F:ATP hydrolysis activity"/>
    <property type="evidence" value="ECO:0007669"/>
    <property type="project" value="InterPro"/>
</dbReference>
<dbReference type="PROSITE" id="PS00211">
    <property type="entry name" value="ABC_TRANSPORTER_1"/>
    <property type="match status" value="1"/>
</dbReference>
<dbReference type="GO" id="GO:0055085">
    <property type="term" value="P:transmembrane transport"/>
    <property type="evidence" value="ECO:0007669"/>
    <property type="project" value="UniProtKB-ARBA"/>
</dbReference>
<dbReference type="NCBIfam" id="TIGR01727">
    <property type="entry name" value="oligo_HPY"/>
    <property type="match status" value="1"/>
</dbReference>